<feature type="chain" id="PRO_5002158459" description="3-carboxymuconate cyclase" evidence="1">
    <location>
        <begin position="20"/>
        <end position="408"/>
    </location>
</feature>
<evidence type="ECO:0000313" key="2">
    <source>
        <dbReference type="EMBL" id="KIM33648.1"/>
    </source>
</evidence>
<reference evidence="3" key="2">
    <citation type="submission" date="2015-01" db="EMBL/GenBank/DDBJ databases">
        <title>Evolutionary Origins and Diversification of the Mycorrhizal Mutualists.</title>
        <authorList>
            <consortium name="DOE Joint Genome Institute"/>
            <consortium name="Mycorrhizal Genomics Consortium"/>
            <person name="Kohler A."/>
            <person name="Kuo A."/>
            <person name="Nagy L.G."/>
            <person name="Floudas D."/>
            <person name="Copeland A."/>
            <person name="Barry K.W."/>
            <person name="Cichocki N."/>
            <person name="Veneault-Fourrey C."/>
            <person name="LaButti K."/>
            <person name="Lindquist E.A."/>
            <person name="Lipzen A."/>
            <person name="Lundell T."/>
            <person name="Morin E."/>
            <person name="Murat C."/>
            <person name="Riley R."/>
            <person name="Ohm R."/>
            <person name="Sun H."/>
            <person name="Tunlid A."/>
            <person name="Henrissat B."/>
            <person name="Grigoriev I.V."/>
            <person name="Hibbett D.S."/>
            <person name="Martin F."/>
        </authorList>
    </citation>
    <scope>NUCLEOTIDE SEQUENCE [LARGE SCALE GENOMIC DNA]</scope>
    <source>
        <strain evidence="3">MAFF 305830</strain>
    </source>
</reference>
<gene>
    <name evidence="2" type="ORF">M408DRAFT_158255</name>
</gene>
<feature type="signal peptide" evidence="1">
    <location>
        <begin position="1"/>
        <end position="19"/>
    </location>
</feature>
<dbReference type="Proteomes" id="UP000054097">
    <property type="component" value="Unassembled WGS sequence"/>
</dbReference>
<dbReference type="EMBL" id="KN824278">
    <property type="protein sequence ID" value="KIM33648.1"/>
    <property type="molecule type" value="Genomic_DNA"/>
</dbReference>
<keyword evidence="3" id="KW-1185">Reference proteome</keyword>
<evidence type="ECO:0008006" key="4">
    <source>
        <dbReference type="Google" id="ProtNLM"/>
    </source>
</evidence>
<reference evidence="2 3" key="1">
    <citation type="submission" date="2014-04" db="EMBL/GenBank/DDBJ databases">
        <authorList>
            <consortium name="DOE Joint Genome Institute"/>
            <person name="Kuo A."/>
            <person name="Zuccaro A."/>
            <person name="Kohler A."/>
            <person name="Nagy L.G."/>
            <person name="Floudas D."/>
            <person name="Copeland A."/>
            <person name="Barry K.W."/>
            <person name="Cichocki N."/>
            <person name="Veneault-Fourrey C."/>
            <person name="LaButti K."/>
            <person name="Lindquist E.A."/>
            <person name="Lipzen A."/>
            <person name="Lundell T."/>
            <person name="Morin E."/>
            <person name="Murat C."/>
            <person name="Sun H."/>
            <person name="Tunlid A."/>
            <person name="Henrissat B."/>
            <person name="Grigoriev I.V."/>
            <person name="Hibbett D.S."/>
            <person name="Martin F."/>
            <person name="Nordberg H.P."/>
            <person name="Cantor M.N."/>
            <person name="Hua S.X."/>
        </authorList>
    </citation>
    <scope>NUCLEOTIDE SEQUENCE [LARGE SCALE GENOMIC DNA]</scope>
    <source>
        <strain evidence="2 3">MAFF 305830</strain>
    </source>
</reference>
<evidence type="ECO:0000256" key="1">
    <source>
        <dbReference type="SAM" id="SignalP"/>
    </source>
</evidence>
<dbReference type="HOGENOM" id="CLU_037887_0_0_1"/>
<organism evidence="2 3">
    <name type="scientific">Serendipita vermifera MAFF 305830</name>
    <dbReference type="NCBI Taxonomy" id="933852"/>
    <lineage>
        <taxon>Eukaryota</taxon>
        <taxon>Fungi</taxon>
        <taxon>Dikarya</taxon>
        <taxon>Basidiomycota</taxon>
        <taxon>Agaricomycotina</taxon>
        <taxon>Agaricomycetes</taxon>
        <taxon>Sebacinales</taxon>
        <taxon>Serendipitaceae</taxon>
        <taxon>Serendipita</taxon>
    </lineage>
</organism>
<sequence length="408" mass="41862">MHFSLFIPVVVLLGSAANARPVVSASQAGVAAVYFQTNLEQNSVVSNAIAADGKVSFAKSVKTRGSGSAGVVATPGADPLFSQDSVKVAGSHLFVVNAGSNTVSMFKINPNDPTSLRMVGNPVCSGGEFPVSIAVSEAKNMVCVLNGGAKNGVSCYKPDPQLGLKVINGTIRSLNLPQTTPPSGPAGSVSDILFSQDGTKLFASVKGVPPTPGFLAAWDIAADGTLSAEFEPSTPAPGGLLPFSATLVNGQNALLVTDPGAGFSVYDLNTLSVANKTPANSSIVTVDGQKAICWSNFSPKTGNYYLTDIGTSIVTEASVDANLQGAVVKQYPLTANSSTIDNAIASLPENDFLYVLSASTKSIDVLALNAPGAAAQVQSFGFESDLRRRGITIDANRLQGMAVFVKGQ</sequence>
<dbReference type="Gene3D" id="2.130.10.10">
    <property type="entry name" value="YVTN repeat-like/Quinoprotein amine dehydrogenase"/>
    <property type="match status" value="1"/>
</dbReference>
<proteinExistence type="predicted"/>
<dbReference type="OrthoDB" id="10006285at2759"/>
<keyword evidence="1" id="KW-0732">Signal</keyword>
<name>A0A0C2X6F8_SERVB</name>
<protein>
    <recommendedName>
        <fullName evidence="4">3-carboxymuconate cyclase</fullName>
    </recommendedName>
</protein>
<dbReference type="InterPro" id="IPR015943">
    <property type="entry name" value="WD40/YVTN_repeat-like_dom_sf"/>
</dbReference>
<dbReference type="AlphaFoldDB" id="A0A0C2X6F8"/>
<accession>A0A0C2X6F8</accession>
<evidence type="ECO:0000313" key="3">
    <source>
        <dbReference type="Proteomes" id="UP000054097"/>
    </source>
</evidence>
<dbReference type="STRING" id="933852.A0A0C2X6F8"/>
<dbReference type="SUPFAM" id="SSF75011">
    <property type="entry name" value="3-carboxy-cis,cis-mucoante lactonizing enzyme"/>
    <property type="match status" value="1"/>
</dbReference>